<keyword evidence="3" id="KW-1185">Reference proteome</keyword>
<evidence type="ECO:0000313" key="3">
    <source>
        <dbReference type="Proteomes" id="UP001165121"/>
    </source>
</evidence>
<feature type="compositionally biased region" description="Polar residues" evidence="1">
    <location>
        <begin position="279"/>
        <end position="295"/>
    </location>
</feature>
<accession>A0A9W6TN54</accession>
<name>A0A9W6TN54_9STRA</name>
<gene>
    <name evidence="2" type="ORF">Pfra01_000049800</name>
</gene>
<organism evidence="2 3">
    <name type="scientific">Phytophthora fragariaefolia</name>
    <dbReference type="NCBI Taxonomy" id="1490495"/>
    <lineage>
        <taxon>Eukaryota</taxon>
        <taxon>Sar</taxon>
        <taxon>Stramenopiles</taxon>
        <taxon>Oomycota</taxon>
        <taxon>Peronosporomycetes</taxon>
        <taxon>Peronosporales</taxon>
        <taxon>Peronosporaceae</taxon>
        <taxon>Phytophthora</taxon>
    </lineage>
</organism>
<feature type="compositionally biased region" description="Basic and acidic residues" evidence="1">
    <location>
        <begin position="81"/>
        <end position="93"/>
    </location>
</feature>
<sequence length="455" mass="49984">MGRSYSPRAIYKGGGKYVCRLDASNDEVEIPREKYAERIINFEKTREKHKEIHPPMAFLKNKPLSCAKYFVEDIICADNNSKSEHERPEVSRESKRRTSCCADCPPSPEKVNQSDETIESDEEDYEKRRRQKSEVYDRLYWNAHGSRATVLGGTATPEPPTTAEYVAYPKWRQHSPEKWVGGRPFTSTISSSNTHTASRCSITGTPYSRTLLLDEPFAPAGITNSPTTPQVRAYEHSRRMKMAADAAYKPAQRPDKKYFNSMWTEPADSTKSRHAVTFDTASSRPTTVPSSQLPSPSHRRNAGRELLQQIRQQHQPAPTSPTKQQQRRELGDLALAHLGDALVPAADHLAGAQLELERAAAVAARVELGAVREGAHVVHGHGLAGLGEVGAVAAWGGGAMQRLGLGRECAGRRDPIGRTADIPGLDGVDLEAHGCLVSWSMDARVPSTGMATLAA</sequence>
<proteinExistence type="predicted"/>
<feature type="region of interest" description="Disordered" evidence="1">
    <location>
        <begin position="81"/>
        <end position="130"/>
    </location>
</feature>
<reference evidence="2" key="1">
    <citation type="submission" date="2023-04" db="EMBL/GenBank/DDBJ databases">
        <title>Phytophthora fragariaefolia NBRC 109709.</title>
        <authorList>
            <person name="Ichikawa N."/>
            <person name="Sato H."/>
            <person name="Tonouchi N."/>
        </authorList>
    </citation>
    <scope>NUCLEOTIDE SEQUENCE</scope>
    <source>
        <strain evidence="2">NBRC 109709</strain>
    </source>
</reference>
<dbReference type="Proteomes" id="UP001165121">
    <property type="component" value="Unassembled WGS sequence"/>
</dbReference>
<evidence type="ECO:0000313" key="2">
    <source>
        <dbReference type="EMBL" id="GMF15625.1"/>
    </source>
</evidence>
<protein>
    <submittedName>
        <fullName evidence="2">Unnamed protein product</fullName>
    </submittedName>
</protein>
<feature type="region of interest" description="Disordered" evidence="1">
    <location>
        <begin position="264"/>
        <end position="300"/>
    </location>
</feature>
<comment type="caution">
    <text evidence="2">The sequence shown here is derived from an EMBL/GenBank/DDBJ whole genome shotgun (WGS) entry which is preliminary data.</text>
</comment>
<dbReference type="OrthoDB" id="151521at2759"/>
<dbReference type="EMBL" id="BSXT01000038">
    <property type="protein sequence ID" value="GMF15625.1"/>
    <property type="molecule type" value="Genomic_DNA"/>
</dbReference>
<dbReference type="AlphaFoldDB" id="A0A9W6TN54"/>
<evidence type="ECO:0000256" key="1">
    <source>
        <dbReference type="SAM" id="MobiDB-lite"/>
    </source>
</evidence>